<evidence type="ECO:0008006" key="4">
    <source>
        <dbReference type="Google" id="ProtNLM"/>
    </source>
</evidence>
<keyword evidence="3" id="KW-1185">Reference proteome</keyword>
<gene>
    <name evidence="2" type="ORF">BDN70DRAFT_873103</name>
</gene>
<dbReference type="EMBL" id="MU155148">
    <property type="protein sequence ID" value="KAF9483966.1"/>
    <property type="molecule type" value="Genomic_DNA"/>
</dbReference>
<feature type="region of interest" description="Disordered" evidence="1">
    <location>
        <begin position="389"/>
        <end position="410"/>
    </location>
</feature>
<name>A0A9P6CXD1_9AGAR</name>
<comment type="caution">
    <text evidence="2">The sequence shown here is derived from an EMBL/GenBank/DDBJ whole genome shotgun (WGS) entry which is preliminary data.</text>
</comment>
<dbReference type="AlphaFoldDB" id="A0A9P6CXD1"/>
<dbReference type="Proteomes" id="UP000807469">
    <property type="component" value="Unassembled WGS sequence"/>
</dbReference>
<dbReference type="InterPro" id="IPR032675">
    <property type="entry name" value="LRR_dom_sf"/>
</dbReference>
<reference evidence="2" key="1">
    <citation type="submission" date="2020-11" db="EMBL/GenBank/DDBJ databases">
        <authorList>
            <consortium name="DOE Joint Genome Institute"/>
            <person name="Ahrendt S."/>
            <person name="Riley R."/>
            <person name="Andreopoulos W."/>
            <person name="Labutti K."/>
            <person name="Pangilinan J."/>
            <person name="Ruiz-Duenas F.J."/>
            <person name="Barrasa J.M."/>
            <person name="Sanchez-Garcia M."/>
            <person name="Camarero S."/>
            <person name="Miyauchi S."/>
            <person name="Serrano A."/>
            <person name="Linde D."/>
            <person name="Babiker R."/>
            <person name="Drula E."/>
            <person name="Ayuso-Fernandez I."/>
            <person name="Pacheco R."/>
            <person name="Padilla G."/>
            <person name="Ferreira P."/>
            <person name="Barriuso J."/>
            <person name="Kellner H."/>
            <person name="Castanera R."/>
            <person name="Alfaro M."/>
            <person name="Ramirez L."/>
            <person name="Pisabarro A.G."/>
            <person name="Kuo A."/>
            <person name="Tritt A."/>
            <person name="Lipzen A."/>
            <person name="He G."/>
            <person name="Yan M."/>
            <person name="Ng V."/>
            <person name="Cullen D."/>
            <person name="Martin F."/>
            <person name="Rosso M.-N."/>
            <person name="Henrissat B."/>
            <person name="Hibbett D."/>
            <person name="Martinez A.T."/>
            <person name="Grigoriev I.V."/>
        </authorList>
    </citation>
    <scope>NUCLEOTIDE SEQUENCE</scope>
    <source>
        <strain evidence="2">CIRM-BRFM 674</strain>
    </source>
</reference>
<dbReference type="Gene3D" id="3.80.10.10">
    <property type="entry name" value="Ribonuclease Inhibitor"/>
    <property type="match status" value="1"/>
</dbReference>
<sequence length="410" mass="46321">MAQHLPEIALPAELLREIVQLLPLDDQRTLTLTSQSIRDQVLLFIFGHLRYTGYDVPAKVRHINQARQDVKDAIRKLELGSRALGGGKADSSIAIFEFLQTLPNLQVFIYRQLGPLISPSELSQLLSSLRHAPILELGIHTGMYNAVEGPLVIGLSGLQKLSITWPSNDIPDEPGSSVAHLFALIQPSLTTLVELFVDYTPEELSAPLDLRLLSPAGNTLQVFEYTLQSPDDKILDIIPEIFPDLTKLAITWDNVIEEHSLLWKDAHILSLAKNNNLIELTLSSDFEVDAEDEVRADQDYAWFVRSYTRRLKATQDVATACPRLQRCNWVQMRIGKNNTSMTHPFIIEEQTSDGKQVRHVRGIKQQWMGKDRIFWRDNSVVKCKLEDLPGDIIGENDPPEEDHVDEEGEE</sequence>
<evidence type="ECO:0000256" key="1">
    <source>
        <dbReference type="SAM" id="MobiDB-lite"/>
    </source>
</evidence>
<dbReference type="OrthoDB" id="3025297at2759"/>
<evidence type="ECO:0000313" key="2">
    <source>
        <dbReference type="EMBL" id="KAF9483966.1"/>
    </source>
</evidence>
<feature type="compositionally biased region" description="Acidic residues" evidence="1">
    <location>
        <begin position="397"/>
        <end position="410"/>
    </location>
</feature>
<accession>A0A9P6CXD1</accession>
<protein>
    <recommendedName>
        <fullName evidence="4">F-box domain-containing protein</fullName>
    </recommendedName>
</protein>
<proteinExistence type="predicted"/>
<evidence type="ECO:0000313" key="3">
    <source>
        <dbReference type="Proteomes" id="UP000807469"/>
    </source>
</evidence>
<organism evidence="2 3">
    <name type="scientific">Pholiota conissans</name>
    <dbReference type="NCBI Taxonomy" id="109636"/>
    <lineage>
        <taxon>Eukaryota</taxon>
        <taxon>Fungi</taxon>
        <taxon>Dikarya</taxon>
        <taxon>Basidiomycota</taxon>
        <taxon>Agaricomycotina</taxon>
        <taxon>Agaricomycetes</taxon>
        <taxon>Agaricomycetidae</taxon>
        <taxon>Agaricales</taxon>
        <taxon>Agaricineae</taxon>
        <taxon>Strophariaceae</taxon>
        <taxon>Pholiota</taxon>
    </lineage>
</organism>